<reference evidence="2" key="1">
    <citation type="submission" date="2022-07" db="EMBL/GenBank/DDBJ databases">
        <title>Genome Sequence of Physisporinus lineatus.</title>
        <authorList>
            <person name="Buettner E."/>
        </authorList>
    </citation>
    <scope>NUCLEOTIDE SEQUENCE</scope>
    <source>
        <strain evidence="2">VT162</strain>
    </source>
</reference>
<protein>
    <submittedName>
        <fullName evidence="2">Uncharacterized protein</fullName>
    </submittedName>
</protein>
<accession>A0AAD5V357</accession>
<dbReference type="AlphaFoldDB" id="A0AAD5V357"/>
<comment type="caution">
    <text evidence="2">The sequence shown here is derived from an EMBL/GenBank/DDBJ whole genome shotgun (WGS) entry which is preliminary data.</text>
</comment>
<name>A0AAD5V357_9APHY</name>
<proteinExistence type="predicted"/>
<organism evidence="2 3">
    <name type="scientific">Meripilus lineatus</name>
    <dbReference type="NCBI Taxonomy" id="2056292"/>
    <lineage>
        <taxon>Eukaryota</taxon>
        <taxon>Fungi</taxon>
        <taxon>Dikarya</taxon>
        <taxon>Basidiomycota</taxon>
        <taxon>Agaricomycotina</taxon>
        <taxon>Agaricomycetes</taxon>
        <taxon>Polyporales</taxon>
        <taxon>Meripilaceae</taxon>
        <taxon>Meripilus</taxon>
    </lineage>
</organism>
<sequence>MGQVRRIRHAETSRWQGRWHGDDEQGAYVNGRAGAMNKEVLSTLLRTKNPRQHFRIVNVSHDSDVHCGSYEASRGKGHPKQQTVGSS</sequence>
<feature type="region of interest" description="Disordered" evidence="1">
    <location>
        <begin position="1"/>
        <end position="24"/>
    </location>
</feature>
<gene>
    <name evidence="2" type="ORF">NLI96_g5351</name>
</gene>
<evidence type="ECO:0000313" key="2">
    <source>
        <dbReference type="EMBL" id="KAJ3484860.1"/>
    </source>
</evidence>
<dbReference type="EMBL" id="JANAWD010000173">
    <property type="protein sequence ID" value="KAJ3484860.1"/>
    <property type="molecule type" value="Genomic_DNA"/>
</dbReference>
<dbReference type="Proteomes" id="UP001212997">
    <property type="component" value="Unassembled WGS sequence"/>
</dbReference>
<evidence type="ECO:0000256" key="1">
    <source>
        <dbReference type="SAM" id="MobiDB-lite"/>
    </source>
</evidence>
<evidence type="ECO:0000313" key="3">
    <source>
        <dbReference type="Proteomes" id="UP001212997"/>
    </source>
</evidence>
<feature type="region of interest" description="Disordered" evidence="1">
    <location>
        <begin position="67"/>
        <end position="87"/>
    </location>
</feature>
<keyword evidence="3" id="KW-1185">Reference proteome</keyword>